<protein>
    <submittedName>
        <fullName evidence="2">Uncharacterized protein</fullName>
    </submittedName>
</protein>
<dbReference type="EMBL" id="JAOPGA020000812">
    <property type="protein sequence ID" value="KAL0482057.1"/>
    <property type="molecule type" value="Genomic_DNA"/>
</dbReference>
<proteinExistence type="predicted"/>
<feature type="region of interest" description="Disordered" evidence="1">
    <location>
        <begin position="109"/>
        <end position="271"/>
    </location>
</feature>
<dbReference type="Gene3D" id="3.80.10.10">
    <property type="entry name" value="Ribonuclease Inhibitor"/>
    <property type="match status" value="1"/>
</dbReference>
<feature type="compositionally biased region" description="Basic and acidic residues" evidence="1">
    <location>
        <begin position="122"/>
        <end position="227"/>
    </location>
</feature>
<evidence type="ECO:0000313" key="3">
    <source>
        <dbReference type="Proteomes" id="UP001431209"/>
    </source>
</evidence>
<sequence length="523" mass="61579">MMIVRSVAQLLIDRAHFISNSSLKVLTWNIDVVNTVKSKVVNKLPQGYLFIRIVDLFFLPLLLALNFCKGIVNYSESLLKEKSSKAPDAEKNTISKVVKKAVKQTEEDLFNQQKEHEKKKRQQEEEKKKKEEEEKKQKEEERIKQEQKLKQEAEAKKEQELNNKKWENLTLRLEVEKLEKEKQEKEKQDAEKKKKEAQEKRQHDIEEEKKRKAEEERIRHEEQERIKKEHAKQKKQEKKQRKKEQHEHDEEERQKEQARLEQIKQEEEQKRIQEEQKKLEAQLVVEIELAARQAALELALEQEKLEQERILALEAERIEKALLKEQNRHDTILTTDVAAKTDNILKQKMAEMSRMAAESRTKEYQERQAREESDRELQAKNKPSFSELVERLSRNDKDLQTADFFNYHITNNELKQIVDAVEDNDVILELNLRGNTLINNEVAHDLARLVDGSESLRRLDLTGLSITNFGPLLDKLKDNTVITHLDLPVEASDNVLERVNDVLKRNNEEKKKSLAKALQSAAN</sequence>
<keyword evidence="3" id="KW-1185">Reference proteome</keyword>
<feature type="compositionally biased region" description="Basic and acidic residues" evidence="1">
    <location>
        <begin position="356"/>
        <end position="379"/>
    </location>
</feature>
<dbReference type="Proteomes" id="UP001431209">
    <property type="component" value="Unassembled WGS sequence"/>
</dbReference>
<reference evidence="2 3" key="1">
    <citation type="submission" date="2024-03" db="EMBL/GenBank/DDBJ databases">
        <title>The Acrasis kona genome and developmental transcriptomes reveal deep origins of eukaryotic multicellular pathways.</title>
        <authorList>
            <person name="Sheikh S."/>
            <person name="Fu C.-J."/>
            <person name="Brown M.W."/>
            <person name="Baldauf S.L."/>
        </authorList>
    </citation>
    <scope>NUCLEOTIDE SEQUENCE [LARGE SCALE GENOMIC DNA]</scope>
    <source>
        <strain evidence="2 3">ATCC MYA-3509</strain>
    </source>
</reference>
<dbReference type="AlphaFoldDB" id="A0AAW2YX23"/>
<gene>
    <name evidence="2" type="ORF">AKO1_015144</name>
</gene>
<feature type="compositionally biased region" description="Basic and acidic residues" evidence="1">
    <location>
        <begin position="244"/>
        <end position="271"/>
    </location>
</feature>
<evidence type="ECO:0000313" key="2">
    <source>
        <dbReference type="EMBL" id="KAL0482057.1"/>
    </source>
</evidence>
<dbReference type="SUPFAM" id="SSF52047">
    <property type="entry name" value="RNI-like"/>
    <property type="match status" value="1"/>
</dbReference>
<name>A0AAW2YX23_9EUKA</name>
<feature type="compositionally biased region" description="Basic residues" evidence="1">
    <location>
        <begin position="228"/>
        <end position="243"/>
    </location>
</feature>
<accession>A0AAW2YX23</accession>
<dbReference type="InterPro" id="IPR032675">
    <property type="entry name" value="LRR_dom_sf"/>
</dbReference>
<evidence type="ECO:0000256" key="1">
    <source>
        <dbReference type="SAM" id="MobiDB-lite"/>
    </source>
</evidence>
<feature type="region of interest" description="Disordered" evidence="1">
    <location>
        <begin position="356"/>
        <end position="381"/>
    </location>
</feature>
<comment type="caution">
    <text evidence="2">The sequence shown here is derived from an EMBL/GenBank/DDBJ whole genome shotgun (WGS) entry which is preliminary data.</text>
</comment>
<organism evidence="2 3">
    <name type="scientific">Acrasis kona</name>
    <dbReference type="NCBI Taxonomy" id="1008807"/>
    <lineage>
        <taxon>Eukaryota</taxon>
        <taxon>Discoba</taxon>
        <taxon>Heterolobosea</taxon>
        <taxon>Tetramitia</taxon>
        <taxon>Eutetramitia</taxon>
        <taxon>Acrasidae</taxon>
        <taxon>Acrasis</taxon>
    </lineage>
</organism>